<dbReference type="PANTHER" id="PTHR32432">
    <property type="entry name" value="CELL DIVISION PROTEIN FTSA-RELATED"/>
    <property type="match status" value="1"/>
</dbReference>
<sequence>MIAYSVCTLRIGRGTNNWRLIIWILDAKMLTFLKKHVYPAGIDVTANCLKVAQLAFDGTYRYVKATGSEQMPEDIQYGTADWQKWVAAAVKKIIKDGAFKGSNVITSMLPQDVFIDEVKVPRTAIAKPEEAAFKKISSKLPFDPQQAMIQYIVADLGINTDQVNVLVMATDRQVVERHLAIYEKAGLDIKGIAVWPLVMTNTYIKFFSRRKSEASVIAMLVDVTANMSKIVICRGPDLLFARAIPVGFLEINQGQMVQRLVSEMEACCHYFES</sequence>
<feature type="non-terminal residue" evidence="1">
    <location>
        <position position="273"/>
    </location>
</feature>
<dbReference type="EMBL" id="LAZR01046887">
    <property type="protein sequence ID" value="KKK95498.1"/>
    <property type="molecule type" value="Genomic_DNA"/>
</dbReference>
<organism evidence="1">
    <name type="scientific">marine sediment metagenome</name>
    <dbReference type="NCBI Taxonomy" id="412755"/>
    <lineage>
        <taxon>unclassified sequences</taxon>
        <taxon>metagenomes</taxon>
        <taxon>ecological metagenomes</taxon>
    </lineage>
</organism>
<proteinExistence type="predicted"/>
<reference evidence="1" key="1">
    <citation type="journal article" date="2015" name="Nature">
        <title>Complex archaea that bridge the gap between prokaryotes and eukaryotes.</title>
        <authorList>
            <person name="Spang A."/>
            <person name="Saw J.H."/>
            <person name="Jorgensen S.L."/>
            <person name="Zaremba-Niedzwiedzka K."/>
            <person name="Martijn J."/>
            <person name="Lind A.E."/>
            <person name="van Eijk R."/>
            <person name="Schleper C."/>
            <person name="Guy L."/>
            <person name="Ettema T.J."/>
        </authorList>
    </citation>
    <scope>NUCLEOTIDE SEQUENCE</scope>
</reference>
<dbReference type="Gene3D" id="3.30.420.40">
    <property type="match status" value="2"/>
</dbReference>
<dbReference type="Gene3D" id="3.30.1490.300">
    <property type="match status" value="1"/>
</dbReference>
<evidence type="ECO:0000313" key="1">
    <source>
        <dbReference type="EMBL" id="KKK95498.1"/>
    </source>
</evidence>
<comment type="caution">
    <text evidence="1">The sequence shown here is derived from an EMBL/GenBank/DDBJ whole genome shotgun (WGS) entry which is preliminary data.</text>
</comment>
<evidence type="ECO:0008006" key="2">
    <source>
        <dbReference type="Google" id="ProtNLM"/>
    </source>
</evidence>
<dbReference type="Pfam" id="PF11104">
    <property type="entry name" value="PilM_2"/>
    <property type="match status" value="1"/>
</dbReference>
<accession>A0A0F8ZNT2</accession>
<dbReference type="InterPro" id="IPR050696">
    <property type="entry name" value="FtsA/MreB"/>
</dbReference>
<name>A0A0F8ZNT2_9ZZZZ</name>
<protein>
    <recommendedName>
        <fullName evidence="2">SHS2 domain-containing protein</fullName>
    </recommendedName>
</protein>
<gene>
    <name evidence="1" type="ORF">LCGC14_2672210</name>
</gene>
<dbReference type="InterPro" id="IPR005883">
    <property type="entry name" value="PilM"/>
</dbReference>
<dbReference type="AlphaFoldDB" id="A0A0F8ZNT2"/>
<dbReference type="PANTHER" id="PTHR32432:SF3">
    <property type="entry name" value="ETHANOLAMINE UTILIZATION PROTEIN EUTJ"/>
    <property type="match status" value="1"/>
</dbReference>